<gene>
    <name evidence="2" type="ORF">ACFOEE_06220</name>
</gene>
<comment type="caution">
    <text evidence="2">The sequence shown here is derived from an EMBL/GenBank/DDBJ whole genome shotgun (WGS) entry which is preliminary data.</text>
</comment>
<feature type="transmembrane region" description="Helical" evidence="1">
    <location>
        <begin position="100"/>
        <end position="120"/>
    </location>
</feature>
<keyword evidence="1" id="KW-1133">Transmembrane helix</keyword>
<keyword evidence="1" id="KW-0472">Membrane</keyword>
<accession>A0ABV7CHG6</accession>
<evidence type="ECO:0000313" key="2">
    <source>
        <dbReference type="EMBL" id="MFC3032109.1"/>
    </source>
</evidence>
<keyword evidence="3" id="KW-1185">Reference proteome</keyword>
<dbReference type="Proteomes" id="UP001595453">
    <property type="component" value="Unassembled WGS sequence"/>
</dbReference>
<reference evidence="3" key="1">
    <citation type="journal article" date="2019" name="Int. J. Syst. Evol. Microbiol.">
        <title>The Global Catalogue of Microorganisms (GCM) 10K type strain sequencing project: providing services to taxonomists for standard genome sequencing and annotation.</title>
        <authorList>
            <consortium name="The Broad Institute Genomics Platform"/>
            <consortium name="The Broad Institute Genome Sequencing Center for Infectious Disease"/>
            <person name="Wu L."/>
            <person name="Ma J."/>
        </authorList>
    </citation>
    <scope>NUCLEOTIDE SEQUENCE [LARGE SCALE GENOMIC DNA]</scope>
    <source>
        <strain evidence="3">KCTC 42730</strain>
    </source>
</reference>
<name>A0ABV7CHG6_9GAMM</name>
<keyword evidence="1" id="KW-0812">Transmembrane</keyword>
<sequence>MKNQILKGVGYSLLSPILVGTVLGIYYAVTLPNGSSATFFSLLISAIANAHIVGLAIGVAVLPAYLWLYKRGKVSYNLLATVGLLAGAVFSYIFAAAGGVGFIVNAVMSGLAAALFLYGLRRNAERLV</sequence>
<protein>
    <submittedName>
        <fullName evidence="2">Uncharacterized protein</fullName>
    </submittedName>
</protein>
<dbReference type="EMBL" id="JBHRSD010000011">
    <property type="protein sequence ID" value="MFC3032109.1"/>
    <property type="molecule type" value="Genomic_DNA"/>
</dbReference>
<feature type="transmembrane region" description="Helical" evidence="1">
    <location>
        <begin position="41"/>
        <end position="67"/>
    </location>
</feature>
<feature type="transmembrane region" description="Helical" evidence="1">
    <location>
        <begin position="74"/>
        <end position="94"/>
    </location>
</feature>
<evidence type="ECO:0000313" key="3">
    <source>
        <dbReference type="Proteomes" id="UP001595453"/>
    </source>
</evidence>
<dbReference type="RefSeq" id="WP_377122074.1">
    <property type="nucleotide sequence ID" value="NZ_JBHRSD010000011.1"/>
</dbReference>
<feature type="transmembrane region" description="Helical" evidence="1">
    <location>
        <begin position="9"/>
        <end position="29"/>
    </location>
</feature>
<proteinExistence type="predicted"/>
<organism evidence="2 3">
    <name type="scientific">Pseudoalteromonas fenneropenaei</name>
    <dbReference type="NCBI Taxonomy" id="1737459"/>
    <lineage>
        <taxon>Bacteria</taxon>
        <taxon>Pseudomonadati</taxon>
        <taxon>Pseudomonadota</taxon>
        <taxon>Gammaproteobacteria</taxon>
        <taxon>Alteromonadales</taxon>
        <taxon>Pseudoalteromonadaceae</taxon>
        <taxon>Pseudoalteromonas</taxon>
    </lineage>
</organism>
<evidence type="ECO:0000256" key="1">
    <source>
        <dbReference type="SAM" id="Phobius"/>
    </source>
</evidence>